<keyword evidence="4" id="KW-1185">Reference proteome</keyword>
<sequence length="518" mass="57226">MNKILLYFALLIVCVGTANAINCYFCGNCPNPFYPSSAVSVAPSSTGYCAKKSRSSDYRVQATRGPAEPYLCSWSGCRWSADAGGPLFVCCCRGPTGNQSRKSQSYAASSGNLDLFDKTKDHFGLNNNQGRQVIRTEPTQVPRSRGPLDKCCTVFLFILLVICVLIGAAAIALCIVYFNTDSSSIGYKIGGIILGAVTVVVGIVLIVLTVLKQKTKRPWKYKKEKNFFYSQDAQKTREKDDQLNTERRMDNTSQMYFGNNDNSLTRSNVRSVNSNNNNTLNNSYVMSNTSFGPLNLSTGGQNTKTNYMIPTPVNTTYIESSGIKSTHASPRINDDPEYQPVMYSLANSVTTSEPMVSSMVESAPLQTGNVYPVQHRTTVRATQPDLITFPAQSQLPVPAARQEFVMVNQPIQRTNPTYRQDLISFTDDDQRALRNRGTFTSFDRPVASTVLRSNQSDITPAIKPNLTEKFIVRRVPIPTTKVITQQIQQPATKVVIVKVPNVAGQLVMKPKTNQTDEQ</sequence>
<gene>
    <name evidence="3" type="ORF">XAT740_LOCUS23923</name>
</gene>
<evidence type="ECO:0000313" key="4">
    <source>
        <dbReference type="Proteomes" id="UP000663828"/>
    </source>
</evidence>
<organism evidence="3 4">
    <name type="scientific">Adineta ricciae</name>
    <name type="common">Rotifer</name>
    <dbReference type="NCBI Taxonomy" id="249248"/>
    <lineage>
        <taxon>Eukaryota</taxon>
        <taxon>Metazoa</taxon>
        <taxon>Spiralia</taxon>
        <taxon>Gnathifera</taxon>
        <taxon>Rotifera</taxon>
        <taxon>Eurotatoria</taxon>
        <taxon>Bdelloidea</taxon>
        <taxon>Adinetida</taxon>
        <taxon>Adinetidae</taxon>
        <taxon>Adineta</taxon>
    </lineage>
</organism>
<reference evidence="3" key="1">
    <citation type="submission" date="2021-02" db="EMBL/GenBank/DDBJ databases">
        <authorList>
            <person name="Nowell W R."/>
        </authorList>
    </citation>
    <scope>NUCLEOTIDE SEQUENCE</scope>
</reference>
<protein>
    <submittedName>
        <fullName evidence="3">Uncharacterized protein</fullName>
    </submittedName>
</protein>
<proteinExistence type="predicted"/>
<evidence type="ECO:0000256" key="1">
    <source>
        <dbReference type="SAM" id="Phobius"/>
    </source>
</evidence>
<keyword evidence="2" id="KW-0732">Signal</keyword>
<evidence type="ECO:0000256" key="2">
    <source>
        <dbReference type="SAM" id="SignalP"/>
    </source>
</evidence>
<dbReference type="Proteomes" id="UP000663828">
    <property type="component" value="Unassembled WGS sequence"/>
</dbReference>
<evidence type="ECO:0000313" key="3">
    <source>
        <dbReference type="EMBL" id="CAF1205624.1"/>
    </source>
</evidence>
<dbReference type="EMBL" id="CAJNOR010001827">
    <property type="protein sequence ID" value="CAF1205624.1"/>
    <property type="molecule type" value="Genomic_DNA"/>
</dbReference>
<keyword evidence="1" id="KW-0812">Transmembrane</keyword>
<feature type="transmembrane region" description="Helical" evidence="1">
    <location>
        <begin position="154"/>
        <end position="178"/>
    </location>
</feature>
<dbReference type="AlphaFoldDB" id="A0A814WHT0"/>
<keyword evidence="1" id="KW-1133">Transmembrane helix</keyword>
<comment type="caution">
    <text evidence="3">The sequence shown here is derived from an EMBL/GenBank/DDBJ whole genome shotgun (WGS) entry which is preliminary data.</text>
</comment>
<feature type="signal peptide" evidence="2">
    <location>
        <begin position="1"/>
        <end position="20"/>
    </location>
</feature>
<feature type="chain" id="PRO_5032330848" evidence="2">
    <location>
        <begin position="21"/>
        <end position="518"/>
    </location>
</feature>
<accession>A0A814WHT0</accession>
<feature type="transmembrane region" description="Helical" evidence="1">
    <location>
        <begin position="190"/>
        <end position="211"/>
    </location>
</feature>
<keyword evidence="1" id="KW-0472">Membrane</keyword>
<name>A0A814WHT0_ADIRI</name>